<protein>
    <submittedName>
        <fullName evidence="1">Uncharacterized protein</fullName>
    </submittedName>
</protein>
<dbReference type="AlphaFoldDB" id="A0A2P2J1Q8"/>
<reference evidence="1" key="1">
    <citation type="submission" date="2018-02" db="EMBL/GenBank/DDBJ databases">
        <title>Rhizophora mucronata_Transcriptome.</title>
        <authorList>
            <person name="Meera S.P."/>
            <person name="Sreeshan A."/>
            <person name="Augustine A."/>
        </authorList>
    </citation>
    <scope>NUCLEOTIDE SEQUENCE</scope>
    <source>
        <tissue evidence="1">Leaf</tissue>
    </source>
</reference>
<organism evidence="1">
    <name type="scientific">Rhizophora mucronata</name>
    <name type="common">Asiatic mangrove</name>
    <dbReference type="NCBI Taxonomy" id="61149"/>
    <lineage>
        <taxon>Eukaryota</taxon>
        <taxon>Viridiplantae</taxon>
        <taxon>Streptophyta</taxon>
        <taxon>Embryophyta</taxon>
        <taxon>Tracheophyta</taxon>
        <taxon>Spermatophyta</taxon>
        <taxon>Magnoliopsida</taxon>
        <taxon>eudicotyledons</taxon>
        <taxon>Gunneridae</taxon>
        <taxon>Pentapetalae</taxon>
        <taxon>rosids</taxon>
        <taxon>fabids</taxon>
        <taxon>Malpighiales</taxon>
        <taxon>Rhizophoraceae</taxon>
        <taxon>Rhizophora</taxon>
    </lineage>
</organism>
<name>A0A2P2J1Q8_RHIMU</name>
<dbReference type="EMBL" id="GGEC01006908">
    <property type="protein sequence ID" value="MBW87391.1"/>
    <property type="molecule type" value="Transcribed_RNA"/>
</dbReference>
<accession>A0A2P2J1Q8</accession>
<sequence>MYADSETKPPYIQPNSLNHGYRAPLSVQCTFSFQNAEIGKSASQTIFRIQERLIFYIAPRGAKRT</sequence>
<evidence type="ECO:0000313" key="1">
    <source>
        <dbReference type="EMBL" id="MBW87391.1"/>
    </source>
</evidence>
<proteinExistence type="predicted"/>